<dbReference type="Proteomes" id="UP000509460">
    <property type="component" value="Chromosome"/>
</dbReference>
<evidence type="ECO:0000256" key="1">
    <source>
        <dbReference type="SAM" id="MobiDB-lite"/>
    </source>
</evidence>
<accession>A0AAI8RCA2</accession>
<feature type="compositionally biased region" description="Basic residues" evidence="1">
    <location>
        <begin position="23"/>
        <end position="33"/>
    </location>
</feature>
<dbReference type="EMBL" id="AP019810">
    <property type="protein sequence ID" value="BBM16186.1"/>
    <property type="molecule type" value="Genomic_DNA"/>
</dbReference>
<organism evidence="2 3">
    <name type="scientific">Enterococcus mundtii</name>
    <dbReference type="NCBI Taxonomy" id="53346"/>
    <lineage>
        <taxon>Bacteria</taxon>
        <taxon>Bacillati</taxon>
        <taxon>Bacillota</taxon>
        <taxon>Bacilli</taxon>
        <taxon>Lactobacillales</taxon>
        <taxon>Enterococcaceae</taxon>
        <taxon>Enterococcus</taxon>
    </lineage>
</organism>
<feature type="region of interest" description="Disordered" evidence="1">
    <location>
        <begin position="1"/>
        <end position="37"/>
    </location>
</feature>
<proteinExistence type="predicted"/>
<feature type="compositionally biased region" description="Polar residues" evidence="1">
    <location>
        <begin position="1"/>
        <end position="17"/>
    </location>
</feature>
<name>A0AAI8RCA2_ENTMU</name>
<reference evidence="2 3" key="1">
    <citation type="submission" date="2019-07" db="EMBL/GenBank/DDBJ databases">
        <title>antibiotic susceptibility of plant-derived lactic acid bacteria.</title>
        <authorList>
            <person name="Sugiyama M."/>
            <person name="Noda M."/>
        </authorList>
    </citation>
    <scope>NUCLEOTIDE SEQUENCE [LARGE SCALE GENOMIC DNA]</scope>
    <source>
        <strain evidence="2 3">15-1A</strain>
    </source>
</reference>
<sequence length="66" mass="7265">MPTSTSNKENTNQQGSGQDKAKQSKKNQKKPRINKLVGFSTKISGFVNEGQVNTTAKKKSDLNLQK</sequence>
<dbReference type="AlphaFoldDB" id="A0AAI8RCA2"/>
<evidence type="ECO:0000313" key="2">
    <source>
        <dbReference type="EMBL" id="BBM16186.1"/>
    </source>
</evidence>
<evidence type="ECO:0000313" key="3">
    <source>
        <dbReference type="Proteomes" id="UP000509460"/>
    </source>
</evidence>
<gene>
    <name evidence="2" type="ORF">EM151A_3026</name>
</gene>
<protein>
    <submittedName>
        <fullName evidence="2">Uncharacterized protein</fullName>
    </submittedName>
</protein>